<organism evidence="1 2">
    <name type="scientific">Actinokineospora guangxiensis</name>
    <dbReference type="NCBI Taxonomy" id="1490288"/>
    <lineage>
        <taxon>Bacteria</taxon>
        <taxon>Bacillati</taxon>
        <taxon>Actinomycetota</taxon>
        <taxon>Actinomycetes</taxon>
        <taxon>Pseudonocardiales</taxon>
        <taxon>Pseudonocardiaceae</taxon>
        <taxon>Actinokineospora</taxon>
    </lineage>
</organism>
<gene>
    <name evidence="1" type="ORF">ACFPM7_15930</name>
</gene>
<name>A0ABW0EMI3_9PSEU</name>
<dbReference type="EMBL" id="JBHSKF010000006">
    <property type="protein sequence ID" value="MFC5288549.1"/>
    <property type="molecule type" value="Genomic_DNA"/>
</dbReference>
<evidence type="ECO:0000313" key="1">
    <source>
        <dbReference type="EMBL" id="MFC5288549.1"/>
    </source>
</evidence>
<dbReference type="RefSeq" id="WP_378248391.1">
    <property type="nucleotide sequence ID" value="NZ_JBHSKF010000006.1"/>
</dbReference>
<keyword evidence="2" id="KW-1185">Reference proteome</keyword>
<comment type="caution">
    <text evidence="1">The sequence shown here is derived from an EMBL/GenBank/DDBJ whole genome shotgun (WGS) entry which is preliminary data.</text>
</comment>
<accession>A0ABW0EMI3</accession>
<sequence>MHDTDHELIRSLGATPRLPHWQPVRVNLLSTQDDGQKRTRADLPWLGEHVLVLRPAAVSTLTPLLEEWGEFLPLSCPTADLTLYHALTEIDALDEEASEIIRFDDGTVLAVDSYAFRPEKITAPVFTVPQLPHGPLFVSEDIAAAAADLHGTDFTAVF</sequence>
<dbReference type="Proteomes" id="UP001596157">
    <property type="component" value="Unassembled WGS sequence"/>
</dbReference>
<proteinExistence type="predicted"/>
<evidence type="ECO:0000313" key="2">
    <source>
        <dbReference type="Proteomes" id="UP001596157"/>
    </source>
</evidence>
<reference evidence="2" key="1">
    <citation type="journal article" date="2019" name="Int. J. Syst. Evol. Microbiol.">
        <title>The Global Catalogue of Microorganisms (GCM) 10K type strain sequencing project: providing services to taxonomists for standard genome sequencing and annotation.</title>
        <authorList>
            <consortium name="The Broad Institute Genomics Platform"/>
            <consortium name="The Broad Institute Genome Sequencing Center for Infectious Disease"/>
            <person name="Wu L."/>
            <person name="Ma J."/>
        </authorList>
    </citation>
    <scope>NUCLEOTIDE SEQUENCE [LARGE SCALE GENOMIC DNA]</scope>
    <source>
        <strain evidence="2">CCUG 59778</strain>
    </source>
</reference>
<protein>
    <submittedName>
        <fullName evidence="1">Uncharacterized protein</fullName>
    </submittedName>
</protein>